<evidence type="ECO:0000313" key="5">
    <source>
        <dbReference type="Proteomes" id="UP000613974"/>
    </source>
</evidence>
<dbReference type="SUPFAM" id="SSF47473">
    <property type="entry name" value="EF-hand"/>
    <property type="match status" value="1"/>
</dbReference>
<organism evidence="4 5">
    <name type="scientific">Streptomyces nojiriensis</name>
    <dbReference type="NCBI Taxonomy" id="66374"/>
    <lineage>
        <taxon>Bacteria</taxon>
        <taxon>Bacillati</taxon>
        <taxon>Actinomycetota</taxon>
        <taxon>Actinomycetes</taxon>
        <taxon>Kitasatosporales</taxon>
        <taxon>Streptomycetaceae</taxon>
        <taxon>Streptomyces</taxon>
    </lineage>
</organism>
<feature type="domain" description="EF-hand" evidence="3">
    <location>
        <begin position="155"/>
        <end position="190"/>
    </location>
</feature>
<evidence type="ECO:0000313" key="4">
    <source>
        <dbReference type="EMBL" id="GHI72046.1"/>
    </source>
</evidence>
<keyword evidence="5" id="KW-1185">Reference proteome</keyword>
<dbReference type="PROSITE" id="PS00018">
    <property type="entry name" value="EF_HAND_1"/>
    <property type="match status" value="4"/>
</dbReference>
<feature type="domain" description="EF-hand" evidence="3">
    <location>
        <begin position="119"/>
        <end position="154"/>
    </location>
</feature>
<evidence type="ECO:0000256" key="1">
    <source>
        <dbReference type="ARBA" id="ARBA00022723"/>
    </source>
</evidence>
<dbReference type="Pfam" id="PF13499">
    <property type="entry name" value="EF-hand_7"/>
    <property type="match status" value="2"/>
</dbReference>
<evidence type="ECO:0000259" key="3">
    <source>
        <dbReference type="PROSITE" id="PS50222"/>
    </source>
</evidence>
<name>A0ABQ3SVC1_9ACTN</name>
<dbReference type="CDD" id="cd00051">
    <property type="entry name" value="EFh"/>
    <property type="match status" value="1"/>
</dbReference>
<keyword evidence="1" id="KW-0479">Metal-binding</keyword>
<feature type="domain" description="EF-hand" evidence="3">
    <location>
        <begin position="76"/>
        <end position="111"/>
    </location>
</feature>
<feature type="domain" description="EF-hand" evidence="3">
    <location>
        <begin position="25"/>
        <end position="60"/>
    </location>
</feature>
<protein>
    <submittedName>
        <fullName evidence="4">Calcium-binding protein</fullName>
    </submittedName>
</protein>
<accession>A0ABQ3SVC1</accession>
<gene>
    <name evidence="4" type="ORF">Snoj_59640</name>
</gene>
<dbReference type="PANTHER" id="PTHR10891">
    <property type="entry name" value="EF-HAND CALCIUM-BINDING DOMAIN CONTAINING PROTEIN"/>
    <property type="match status" value="1"/>
</dbReference>
<reference evidence="5" key="1">
    <citation type="submission" date="2023-07" db="EMBL/GenBank/DDBJ databases">
        <title>Whole genome shotgun sequence of Streptomyces nojiriensis NBRC 13794.</title>
        <authorList>
            <person name="Komaki H."/>
            <person name="Tamura T."/>
        </authorList>
    </citation>
    <scope>NUCLEOTIDE SEQUENCE [LARGE SCALE GENOMIC DNA]</scope>
    <source>
        <strain evidence="5">NBRC 13794</strain>
    </source>
</reference>
<comment type="caution">
    <text evidence="4">The sequence shown here is derived from an EMBL/GenBank/DDBJ whole genome shotgun (WGS) entry which is preliminary data.</text>
</comment>
<proteinExistence type="predicted"/>
<keyword evidence="2" id="KW-0677">Repeat</keyword>
<dbReference type="InterPro" id="IPR002048">
    <property type="entry name" value="EF_hand_dom"/>
</dbReference>
<dbReference type="PROSITE" id="PS50222">
    <property type="entry name" value="EF_HAND_2"/>
    <property type="match status" value="4"/>
</dbReference>
<evidence type="ECO:0000256" key="2">
    <source>
        <dbReference type="ARBA" id="ARBA00022737"/>
    </source>
</evidence>
<dbReference type="SMART" id="SM00054">
    <property type="entry name" value="EFh"/>
    <property type="match status" value="4"/>
</dbReference>
<dbReference type="InterPro" id="IPR018247">
    <property type="entry name" value="EF_Hand_1_Ca_BS"/>
</dbReference>
<dbReference type="EMBL" id="BNEC01000005">
    <property type="protein sequence ID" value="GHI72046.1"/>
    <property type="molecule type" value="Genomic_DNA"/>
</dbReference>
<dbReference type="InterPro" id="IPR011992">
    <property type="entry name" value="EF-hand-dom_pair"/>
</dbReference>
<sequence length="204" mass="22244">MIHPPLAVIAAVAAAVKGPEMTNDLLDRKLARAFTHLDADRSGVIDADDIIALGSRLLTALAEPADSPKAERVMGGLADFWQDLFTELDIDRDGKVTPEEYKQGMTRLYAQGGPAYDRSFRPMMSAILTIVDTDGDGLISPQEFHRAQEAFDTRLSPADTEALFHRIDANGDGSLTVDELLDAVREYYTGTDEDAPGNLLFGEF</sequence>
<dbReference type="Proteomes" id="UP000613974">
    <property type="component" value="Unassembled WGS sequence"/>
</dbReference>
<dbReference type="Gene3D" id="1.10.238.10">
    <property type="entry name" value="EF-hand"/>
    <property type="match status" value="1"/>
</dbReference>
<dbReference type="InterPro" id="IPR039647">
    <property type="entry name" value="EF_hand_pair_protein_CML-like"/>
</dbReference>